<comment type="similarity">
    <text evidence="11 12">Belongs to the TonB-dependent receptor family.</text>
</comment>
<evidence type="ECO:0000256" key="8">
    <source>
        <dbReference type="ARBA" id="ARBA00023077"/>
    </source>
</evidence>
<dbReference type="SUPFAM" id="SSF56935">
    <property type="entry name" value="Porins"/>
    <property type="match status" value="1"/>
</dbReference>
<dbReference type="InterPro" id="IPR000531">
    <property type="entry name" value="Beta-barrel_TonB"/>
</dbReference>
<dbReference type="STRING" id="252514.A3224_00685"/>
<protein>
    <recommendedName>
        <fullName evidence="14">Secretin/TonB short N-terminal domain-containing protein</fullName>
    </recommendedName>
</protein>
<keyword evidence="6" id="KW-0408">Iron</keyword>
<dbReference type="GO" id="GO:0006826">
    <property type="term" value="P:iron ion transport"/>
    <property type="evidence" value="ECO:0007669"/>
    <property type="project" value="UniProtKB-KW"/>
</dbReference>
<dbReference type="OrthoDB" id="7051185at2"/>
<keyword evidence="7" id="KW-0406">Ion transport</keyword>
<keyword evidence="2 11" id="KW-0813">Transport</keyword>
<keyword evidence="5 11" id="KW-0812">Transmembrane</keyword>
<dbReference type="InterPro" id="IPR036942">
    <property type="entry name" value="Beta-barrel_TonB_sf"/>
</dbReference>
<feature type="domain" description="Secretin/TonB short N-terminal" evidence="14">
    <location>
        <begin position="62"/>
        <end position="113"/>
    </location>
</feature>
<dbReference type="Gene3D" id="3.55.50.30">
    <property type="match status" value="1"/>
</dbReference>
<dbReference type="PROSITE" id="PS52016">
    <property type="entry name" value="TONB_DEPENDENT_REC_3"/>
    <property type="match status" value="1"/>
</dbReference>
<evidence type="ECO:0000256" key="7">
    <source>
        <dbReference type="ARBA" id="ARBA00023065"/>
    </source>
</evidence>
<dbReference type="GO" id="GO:0009279">
    <property type="term" value="C:cell outer membrane"/>
    <property type="evidence" value="ECO:0007669"/>
    <property type="project" value="UniProtKB-SubCell"/>
</dbReference>
<dbReference type="AlphaFoldDB" id="A0A143HII7"/>
<name>A0A143HII7_MICTH</name>
<dbReference type="InterPro" id="IPR039426">
    <property type="entry name" value="TonB-dep_rcpt-like"/>
</dbReference>
<dbReference type="Gene3D" id="2.40.170.20">
    <property type="entry name" value="TonB-dependent receptor, beta-barrel domain"/>
    <property type="match status" value="1"/>
</dbReference>
<keyword evidence="13" id="KW-0732">Signal</keyword>
<evidence type="ECO:0000313" key="16">
    <source>
        <dbReference type="Proteomes" id="UP000076077"/>
    </source>
</evidence>
<feature type="signal peptide" evidence="13">
    <location>
        <begin position="1"/>
        <end position="27"/>
    </location>
</feature>
<reference evidence="16" key="1">
    <citation type="submission" date="2016-03" db="EMBL/GenBank/DDBJ databases">
        <authorList>
            <person name="Lee Y.-S."/>
            <person name="Choi Y.-L."/>
        </authorList>
    </citation>
    <scope>NUCLEOTIDE SEQUENCE [LARGE SCALE GENOMIC DNA]</scope>
    <source>
        <strain evidence="16">DAU221</strain>
    </source>
</reference>
<keyword evidence="8 12" id="KW-0798">TonB box</keyword>
<dbReference type="InterPro" id="IPR012910">
    <property type="entry name" value="Plug_dom"/>
</dbReference>
<feature type="chain" id="PRO_5007509530" description="Secretin/TonB short N-terminal domain-containing protein" evidence="13">
    <location>
        <begin position="28"/>
        <end position="915"/>
    </location>
</feature>
<evidence type="ECO:0000256" key="13">
    <source>
        <dbReference type="SAM" id="SignalP"/>
    </source>
</evidence>
<organism evidence="15 16">
    <name type="scientific">Microbulbifer thermotolerans</name>
    <dbReference type="NCBI Taxonomy" id="252514"/>
    <lineage>
        <taxon>Bacteria</taxon>
        <taxon>Pseudomonadati</taxon>
        <taxon>Pseudomonadota</taxon>
        <taxon>Gammaproteobacteria</taxon>
        <taxon>Cellvibrionales</taxon>
        <taxon>Microbulbiferaceae</taxon>
        <taxon>Microbulbifer</taxon>
    </lineage>
</organism>
<keyword evidence="16" id="KW-1185">Reference proteome</keyword>
<evidence type="ECO:0000256" key="2">
    <source>
        <dbReference type="ARBA" id="ARBA00022448"/>
    </source>
</evidence>
<dbReference type="Pfam" id="PF00593">
    <property type="entry name" value="TonB_dep_Rec_b-barrel"/>
    <property type="match status" value="1"/>
</dbReference>
<evidence type="ECO:0000256" key="3">
    <source>
        <dbReference type="ARBA" id="ARBA00022452"/>
    </source>
</evidence>
<dbReference type="RefSeq" id="WP_067150134.1">
    <property type="nucleotide sequence ID" value="NZ_CP014864.1"/>
</dbReference>
<evidence type="ECO:0000259" key="14">
    <source>
        <dbReference type="SMART" id="SM00965"/>
    </source>
</evidence>
<proteinExistence type="inferred from homology"/>
<sequence>MLAPLLRSGFPLLLTAFLSLGSDTLSAAETCPNGPLCALHRFSIPAQPLSQALLAFSRQSGLAVLASSELDLARDAPPLDGEMAAREALEYLLRDSGLTFRRVNDQGLVLVPAPVKASRREPVTADEEKKPYLDEVVVVASKRRTNLQETPMTVTAIGAKQLQAYRADSLFKLAELVPSLAATRNGDHTASMLYLRGIGSDNYTEAGDSGVATHIDGIYSSRSQGSSALLYDLDRVEVLRGPQGTLFGRNATAGVINYHTARPEAEAFSRFSATFGNYQRRKLNGVVNLPLAGEWALRAAFASDEADGYTEPARGSRFVKSSDRYNNTDRLGVRLSSSWQVNDGINWWASYERFEDRGAGSLPAADHDTPVLLDTPGATDLAQDTVRSRLHWTLENGVGLTYIAGYSRMHRSQIWDGDRSGALGSETDPLQYHQSNHTVWAHHRSVQHELQLKSSDDVPLRWLIAYFDFAEHNDIRFDLEHQSADGSGWGGAPSHSFQQPDRGSRLSAVYGQVDIDLPHRWQLSAGARSGRDRRYDRGGRNIGCPDLIRSDRGGVLGEVAVNQDSAAEGQCFVTNYNDVSQSWNSTTVMARLSYHLNEQALLYLLYAEGFKPGIVQDGGSLAGAYTGTDDPAYRAALTELIATNNSDDPDARAYVEPETSANLELGFKLSFLGNAMTLNGALFNTRYRDLQVSGVTVDNFGFERIHSTNAASATIRGMELELNWATSLSGRLSGFLSLLDARYDHFLAIDNDFPGYGQTWNPSTGNAEIPDQVDFSGNQLKQAPELSFALHYTHSVTVPDVARFTSRLGVRYSDRVYFDEANREQRSGLLLDNSSGLWVEDPNGPAAIVDYQPAYWMWDASVRIEPPAGHWWMELYGENLTDELVRYDVQTPEVSQPEFYLAPPRTFGLRLGVEL</sequence>
<dbReference type="InterPro" id="IPR011662">
    <property type="entry name" value="Secretin/TonB_short_N"/>
</dbReference>
<keyword evidence="4" id="KW-0410">Iron transport</keyword>
<dbReference type="PANTHER" id="PTHR32552">
    <property type="entry name" value="FERRICHROME IRON RECEPTOR-RELATED"/>
    <property type="match status" value="1"/>
</dbReference>
<keyword evidence="9 11" id="KW-0472">Membrane</keyword>
<evidence type="ECO:0000256" key="9">
    <source>
        <dbReference type="ARBA" id="ARBA00023136"/>
    </source>
</evidence>
<evidence type="ECO:0000256" key="1">
    <source>
        <dbReference type="ARBA" id="ARBA00004571"/>
    </source>
</evidence>
<evidence type="ECO:0000313" key="15">
    <source>
        <dbReference type="EMBL" id="AMX01290.1"/>
    </source>
</evidence>
<evidence type="ECO:0000256" key="12">
    <source>
        <dbReference type="RuleBase" id="RU003357"/>
    </source>
</evidence>
<dbReference type="GeneID" id="76606560"/>
<dbReference type="Pfam" id="PF07715">
    <property type="entry name" value="Plug"/>
    <property type="match status" value="1"/>
</dbReference>
<evidence type="ECO:0000256" key="5">
    <source>
        <dbReference type="ARBA" id="ARBA00022692"/>
    </source>
</evidence>
<gene>
    <name evidence="15" type="ORF">A3224_00685</name>
</gene>
<dbReference type="EMBL" id="CP014864">
    <property type="protein sequence ID" value="AMX01290.1"/>
    <property type="molecule type" value="Genomic_DNA"/>
</dbReference>
<dbReference type="PANTHER" id="PTHR32552:SF81">
    <property type="entry name" value="TONB-DEPENDENT OUTER MEMBRANE RECEPTOR"/>
    <property type="match status" value="1"/>
</dbReference>
<evidence type="ECO:0000256" key="4">
    <source>
        <dbReference type="ARBA" id="ARBA00022496"/>
    </source>
</evidence>
<keyword evidence="3 11" id="KW-1134">Transmembrane beta strand</keyword>
<evidence type="ECO:0000256" key="10">
    <source>
        <dbReference type="ARBA" id="ARBA00023237"/>
    </source>
</evidence>
<accession>A0A143HII7</accession>
<dbReference type="Proteomes" id="UP000076077">
    <property type="component" value="Chromosome"/>
</dbReference>
<evidence type="ECO:0000256" key="11">
    <source>
        <dbReference type="PROSITE-ProRule" id="PRU01360"/>
    </source>
</evidence>
<dbReference type="SMART" id="SM00965">
    <property type="entry name" value="STN"/>
    <property type="match status" value="1"/>
</dbReference>
<evidence type="ECO:0000256" key="6">
    <source>
        <dbReference type="ARBA" id="ARBA00023004"/>
    </source>
</evidence>
<comment type="subcellular location">
    <subcellularLocation>
        <location evidence="1 11">Cell outer membrane</location>
        <topology evidence="1 11">Multi-pass membrane protein</topology>
    </subcellularLocation>
</comment>
<keyword evidence="10 11" id="KW-0998">Cell outer membrane</keyword>
<dbReference type="KEGG" id="mthd:A3224_00685"/>